<accession>A0A511QA26</accession>
<proteinExistence type="predicted"/>
<dbReference type="EMBL" id="BJXJ01000002">
    <property type="protein sequence ID" value="GEM74151.1"/>
    <property type="molecule type" value="Genomic_DNA"/>
</dbReference>
<protein>
    <submittedName>
        <fullName evidence="1">Uncharacterized protein</fullName>
    </submittedName>
</protein>
<dbReference type="InterPro" id="IPR021242">
    <property type="entry name" value="DUF2799"/>
</dbReference>
<sequence>MLFSGKLFRQESSNKSVRKMIKKKMLSLLLLSLSGCVSTTEELIKAGDWYQVGYQDGVVGRPARTVKELSRLGQVQQGDYDQGYLKGVTEYCNPEFAYQIGLSGQYYEGVCEGTPQSQQFRMEWQRGWDSYND</sequence>
<dbReference type="Proteomes" id="UP000321922">
    <property type="component" value="Unassembled WGS sequence"/>
</dbReference>
<keyword evidence="2" id="KW-1185">Reference proteome</keyword>
<evidence type="ECO:0000313" key="2">
    <source>
        <dbReference type="Proteomes" id="UP000321922"/>
    </source>
</evidence>
<reference evidence="1 2" key="1">
    <citation type="submission" date="2019-07" db="EMBL/GenBank/DDBJ databases">
        <title>Whole genome shotgun sequence of Vibrio sagamiensis NBRC 104589.</title>
        <authorList>
            <person name="Hosoyama A."/>
            <person name="Uohara A."/>
            <person name="Ohji S."/>
            <person name="Ichikawa N."/>
        </authorList>
    </citation>
    <scope>NUCLEOTIDE SEQUENCE [LARGE SCALE GENOMIC DNA]</scope>
    <source>
        <strain evidence="1 2">NBRC 104589</strain>
    </source>
</reference>
<evidence type="ECO:0000313" key="1">
    <source>
        <dbReference type="EMBL" id="GEM74151.1"/>
    </source>
</evidence>
<gene>
    <name evidence="1" type="ORF">VSA01S_02630</name>
</gene>
<name>A0A511QA26_9VIBR</name>
<organism evidence="1 2">
    <name type="scientific">Vibrio sagamiensis NBRC 104589</name>
    <dbReference type="NCBI Taxonomy" id="1219064"/>
    <lineage>
        <taxon>Bacteria</taxon>
        <taxon>Pseudomonadati</taxon>
        <taxon>Pseudomonadota</taxon>
        <taxon>Gammaproteobacteria</taxon>
        <taxon>Vibrionales</taxon>
        <taxon>Vibrionaceae</taxon>
        <taxon>Vibrio</taxon>
    </lineage>
</organism>
<comment type="caution">
    <text evidence="1">The sequence shown here is derived from an EMBL/GenBank/DDBJ whole genome shotgun (WGS) entry which is preliminary data.</text>
</comment>
<dbReference type="Pfam" id="PF10973">
    <property type="entry name" value="DUF2799"/>
    <property type="match status" value="1"/>
</dbReference>
<dbReference type="AlphaFoldDB" id="A0A511QA26"/>